<dbReference type="FunFam" id="1.10.287.130:FF:000001">
    <property type="entry name" value="Two-component sensor histidine kinase"/>
    <property type="match status" value="1"/>
</dbReference>
<evidence type="ECO:0000256" key="10">
    <source>
        <dbReference type="ARBA" id="ARBA00023012"/>
    </source>
</evidence>
<dbReference type="OrthoDB" id="9786919at2"/>
<evidence type="ECO:0000256" key="13">
    <source>
        <dbReference type="SAM" id="Phobius"/>
    </source>
</evidence>
<evidence type="ECO:0000256" key="3">
    <source>
        <dbReference type="ARBA" id="ARBA00004236"/>
    </source>
</evidence>
<evidence type="ECO:0000256" key="6">
    <source>
        <dbReference type="ARBA" id="ARBA00022679"/>
    </source>
</evidence>
<sequence>MAAARGGSTRPAKSSGKQHRPIKRGRWHPITAIQRPWQAMPLRTRLTLMTTGLLAIGLIVVSFVVTSLLYSHMMGQIDSQLRTTSVAIGSQGLAQIREGGTSSTTFPSNYYVKAEYLDPSRNGEWISPDTAATYGRPQIKGLDYRRALAHADKNDFPITTVNSDQPGHQWRMITLLIRDQNTGEYTGAVALALPLSDVMETVERTRLVVALADVSIISVGAVFATYLVHRSFRSLRQIEGVAARIAHGDLSARILVTEPRTTEVGSLQRAINTMLTQNESSFAAQVVAQERMTRFVSDASHELRTPLAAIRGYGELYRMGGVPAYKTGEVMGRIETESNRMGRLVDDLLQLARIDEGREMSMEPVNLTDLAAGALSDMMVLAPERDCGLIPLDPRDEAAGKEAPSLQVIGDRDRLSQILTNLLGNVVRHTPAGTPVEIAIGMAPPRANPTAQPVVVVEVRDHGHGVPPEAAEKVFQRFYRSDTSRNRETGGSGLGLAIVLGIVAAHKGTVQMLQTPGGGATVHIELPPAPAW</sequence>
<evidence type="ECO:0000256" key="11">
    <source>
        <dbReference type="ARBA" id="ARBA00023136"/>
    </source>
</evidence>
<dbReference type="PANTHER" id="PTHR45436">
    <property type="entry name" value="SENSOR HISTIDINE KINASE YKOH"/>
    <property type="match status" value="1"/>
</dbReference>
<evidence type="ECO:0000256" key="4">
    <source>
        <dbReference type="ARBA" id="ARBA00012438"/>
    </source>
</evidence>
<dbReference type="Gene3D" id="1.10.287.130">
    <property type="match status" value="1"/>
</dbReference>
<name>A0A1Q8VKL5_9ACTO</name>
<dbReference type="CDD" id="cd00082">
    <property type="entry name" value="HisKA"/>
    <property type="match status" value="1"/>
</dbReference>
<evidence type="ECO:0000256" key="7">
    <source>
        <dbReference type="ARBA" id="ARBA00022692"/>
    </source>
</evidence>
<evidence type="ECO:0000259" key="15">
    <source>
        <dbReference type="PROSITE" id="PS50885"/>
    </source>
</evidence>
<keyword evidence="10" id="KW-0902">Two-component regulatory system</keyword>
<dbReference type="InterPro" id="IPR036097">
    <property type="entry name" value="HisK_dim/P_sf"/>
</dbReference>
<evidence type="ECO:0000256" key="8">
    <source>
        <dbReference type="ARBA" id="ARBA00022777"/>
    </source>
</evidence>
<dbReference type="CDD" id="cd06225">
    <property type="entry name" value="HAMP"/>
    <property type="match status" value="1"/>
</dbReference>
<feature type="compositionally biased region" description="Basic residues" evidence="12">
    <location>
        <begin position="16"/>
        <end position="25"/>
    </location>
</feature>
<dbReference type="InterPro" id="IPR005467">
    <property type="entry name" value="His_kinase_dom"/>
</dbReference>
<protein>
    <recommendedName>
        <fullName evidence="4">histidine kinase</fullName>
        <ecNumber evidence="4">2.7.13.3</ecNumber>
    </recommendedName>
</protein>
<dbReference type="PROSITE" id="PS50109">
    <property type="entry name" value="HIS_KIN"/>
    <property type="match status" value="1"/>
</dbReference>
<feature type="domain" description="Histidine kinase" evidence="14">
    <location>
        <begin position="298"/>
        <end position="530"/>
    </location>
</feature>
<feature type="domain" description="HAMP" evidence="15">
    <location>
        <begin position="229"/>
        <end position="283"/>
    </location>
</feature>
<evidence type="ECO:0000256" key="12">
    <source>
        <dbReference type="SAM" id="MobiDB-lite"/>
    </source>
</evidence>
<keyword evidence="11 13" id="KW-0472">Membrane</keyword>
<dbReference type="InterPro" id="IPR003661">
    <property type="entry name" value="HisK_dim/P_dom"/>
</dbReference>
<keyword evidence="6" id="KW-0808">Transferase</keyword>
<reference evidence="16 17" key="1">
    <citation type="submission" date="2016-12" db="EMBL/GenBank/DDBJ databases">
        <title>Genomic comparison of strains in the 'Actinomyces naeslundii' group.</title>
        <authorList>
            <person name="Mughal S.R."/>
            <person name="Do T."/>
            <person name="Gilbert S.C."/>
            <person name="Witherden E.A."/>
            <person name="Didelot X."/>
            <person name="Beighton D."/>
        </authorList>
    </citation>
    <scope>NUCLEOTIDE SEQUENCE [LARGE SCALE GENOMIC DNA]</scope>
    <source>
        <strain evidence="16 17">P6N</strain>
    </source>
</reference>
<proteinExistence type="predicted"/>
<dbReference type="InterPro" id="IPR050428">
    <property type="entry name" value="TCS_sensor_his_kinase"/>
</dbReference>
<keyword evidence="8 16" id="KW-0418">Kinase</keyword>
<dbReference type="SUPFAM" id="SSF158472">
    <property type="entry name" value="HAMP domain-like"/>
    <property type="match status" value="1"/>
</dbReference>
<keyword evidence="5" id="KW-0597">Phosphoprotein</keyword>
<dbReference type="PRINTS" id="PR00344">
    <property type="entry name" value="BCTRLSENSOR"/>
</dbReference>
<dbReference type="EC" id="2.7.13.3" evidence="4"/>
<dbReference type="Gene3D" id="3.30.565.10">
    <property type="entry name" value="Histidine kinase-like ATPase, C-terminal domain"/>
    <property type="match status" value="1"/>
</dbReference>
<dbReference type="RefSeq" id="WP_075418486.1">
    <property type="nucleotide sequence ID" value="NZ_MSKL01000023.1"/>
</dbReference>
<dbReference type="InterPro" id="IPR003660">
    <property type="entry name" value="HAMP_dom"/>
</dbReference>
<dbReference type="Proteomes" id="UP000186394">
    <property type="component" value="Unassembled WGS sequence"/>
</dbReference>
<evidence type="ECO:0000256" key="1">
    <source>
        <dbReference type="ARBA" id="ARBA00000085"/>
    </source>
</evidence>
<dbReference type="Pfam" id="PF00512">
    <property type="entry name" value="HisKA"/>
    <property type="match status" value="1"/>
</dbReference>
<dbReference type="InterPro" id="IPR003594">
    <property type="entry name" value="HATPase_dom"/>
</dbReference>
<evidence type="ECO:0000313" key="16">
    <source>
        <dbReference type="EMBL" id="OLO48640.1"/>
    </source>
</evidence>
<dbReference type="PROSITE" id="PS50885">
    <property type="entry name" value="HAMP"/>
    <property type="match status" value="1"/>
</dbReference>
<dbReference type="SMART" id="SM00387">
    <property type="entry name" value="HATPase_c"/>
    <property type="match status" value="1"/>
</dbReference>
<dbReference type="PANTHER" id="PTHR45436:SF5">
    <property type="entry name" value="SENSOR HISTIDINE KINASE TRCS"/>
    <property type="match status" value="1"/>
</dbReference>
<evidence type="ECO:0000256" key="2">
    <source>
        <dbReference type="ARBA" id="ARBA00001968"/>
    </source>
</evidence>
<gene>
    <name evidence="16" type="ORF">BKH28_09015</name>
</gene>
<comment type="caution">
    <text evidence="16">The sequence shown here is derived from an EMBL/GenBank/DDBJ whole genome shotgun (WGS) entry which is preliminary data.</text>
</comment>
<dbReference type="SUPFAM" id="SSF55874">
    <property type="entry name" value="ATPase domain of HSP90 chaperone/DNA topoisomerase II/histidine kinase"/>
    <property type="match status" value="1"/>
</dbReference>
<dbReference type="GO" id="GO:0000155">
    <property type="term" value="F:phosphorelay sensor kinase activity"/>
    <property type="evidence" value="ECO:0007669"/>
    <property type="project" value="InterPro"/>
</dbReference>
<dbReference type="EMBL" id="MSKL01000023">
    <property type="protein sequence ID" value="OLO48640.1"/>
    <property type="molecule type" value="Genomic_DNA"/>
</dbReference>
<comment type="subcellular location">
    <subcellularLocation>
        <location evidence="3">Cell membrane</location>
    </subcellularLocation>
</comment>
<dbReference type="InterPro" id="IPR004358">
    <property type="entry name" value="Sig_transdc_His_kin-like_C"/>
</dbReference>
<comment type="catalytic activity">
    <reaction evidence="1">
        <text>ATP + protein L-histidine = ADP + protein N-phospho-L-histidine.</text>
        <dbReference type="EC" id="2.7.13.3"/>
    </reaction>
</comment>
<keyword evidence="7 13" id="KW-0812">Transmembrane</keyword>
<feature type="transmembrane region" description="Helical" evidence="13">
    <location>
        <begin position="207"/>
        <end position="228"/>
    </location>
</feature>
<keyword evidence="9 13" id="KW-1133">Transmembrane helix</keyword>
<feature type="transmembrane region" description="Helical" evidence="13">
    <location>
        <begin position="46"/>
        <end position="70"/>
    </location>
</feature>
<organism evidence="16 17">
    <name type="scientific">Actinomyces oris</name>
    <dbReference type="NCBI Taxonomy" id="544580"/>
    <lineage>
        <taxon>Bacteria</taxon>
        <taxon>Bacillati</taxon>
        <taxon>Actinomycetota</taxon>
        <taxon>Actinomycetes</taxon>
        <taxon>Actinomycetales</taxon>
        <taxon>Actinomycetaceae</taxon>
        <taxon>Actinomyces</taxon>
    </lineage>
</organism>
<dbReference type="InterPro" id="IPR036890">
    <property type="entry name" value="HATPase_C_sf"/>
</dbReference>
<dbReference type="Pfam" id="PF02518">
    <property type="entry name" value="HATPase_c"/>
    <property type="match status" value="1"/>
</dbReference>
<dbReference type="SUPFAM" id="SSF47384">
    <property type="entry name" value="Homodimeric domain of signal transducing histidine kinase"/>
    <property type="match status" value="1"/>
</dbReference>
<comment type="cofactor">
    <cofactor evidence="2">
        <name>a divalent metal cation</name>
        <dbReference type="ChEBI" id="CHEBI:60240"/>
    </cofactor>
</comment>
<evidence type="ECO:0000256" key="5">
    <source>
        <dbReference type="ARBA" id="ARBA00022553"/>
    </source>
</evidence>
<dbReference type="SMART" id="SM00388">
    <property type="entry name" value="HisKA"/>
    <property type="match status" value="1"/>
</dbReference>
<dbReference type="AlphaFoldDB" id="A0A1Q8VKL5"/>
<dbReference type="GO" id="GO:0005886">
    <property type="term" value="C:plasma membrane"/>
    <property type="evidence" value="ECO:0007669"/>
    <property type="project" value="UniProtKB-SubCell"/>
</dbReference>
<accession>A0A1Q8VKL5</accession>
<dbReference type="SMART" id="SM00304">
    <property type="entry name" value="HAMP"/>
    <property type="match status" value="1"/>
</dbReference>
<evidence type="ECO:0000313" key="17">
    <source>
        <dbReference type="Proteomes" id="UP000186394"/>
    </source>
</evidence>
<dbReference type="Pfam" id="PF00672">
    <property type="entry name" value="HAMP"/>
    <property type="match status" value="1"/>
</dbReference>
<feature type="region of interest" description="Disordered" evidence="12">
    <location>
        <begin position="1"/>
        <end position="25"/>
    </location>
</feature>
<dbReference type="Gene3D" id="6.10.340.10">
    <property type="match status" value="1"/>
</dbReference>
<dbReference type="FunFam" id="3.30.565.10:FF:000006">
    <property type="entry name" value="Sensor histidine kinase WalK"/>
    <property type="match status" value="1"/>
</dbReference>
<evidence type="ECO:0000259" key="14">
    <source>
        <dbReference type="PROSITE" id="PS50109"/>
    </source>
</evidence>
<evidence type="ECO:0000256" key="9">
    <source>
        <dbReference type="ARBA" id="ARBA00022989"/>
    </source>
</evidence>
<dbReference type="GO" id="GO:0005509">
    <property type="term" value="F:calcium ion binding"/>
    <property type="evidence" value="ECO:0007669"/>
    <property type="project" value="UniProtKB-ARBA"/>
</dbReference>